<reference evidence="4 5" key="1">
    <citation type="journal article" date="2019" name="Sci. Rep.">
        <title>A high-quality genome of Eragrostis curvula grass provides insights into Poaceae evolution and supports new strategies to enhance forage quality.</title>
        <authorList>
            <person name="Carballo J."/>
            <person name="Santos B.A.C.M."/>
            <person name="Zappacosta D."/>
            <person name="Garbus I."/>
            <person name="Selva J.P."/>
            <person name="Gallo C.A."/>
            <person name="Diaz A."/>
            <person name="Albertini E."/>
            <person name="Caccamo M."/>
            <person name="Echenique V."/>
        </authorList>
    </citation>
    <scope>NUCLEOTIDE SEQUENCE [LARGE SCALE GENOMIC DNA]</scope>
    <source>
        <strain evidence="5">cv. Victoria</strain>
        <tissue evidence="4">Leaf</tissue>
    </source>
</reference>
<feature type="region of interest" description="Disordered" evidence="1">
    <location>
        <begin position="414"/>
        <end position="452"/>
    </location>
</feature>
<dbReference type="Gramene" id="TVU40573">
    <property type="protein sequence ID" value="TVU40573"/>
    <property type="gene ID" value="EJB05_14040"/>
</dbReference>
<evidence type="ECO:0000313" key="5">
    <source>
        <dbReference type="Proteomes" id="UP000324897"/>
    </source>
</evidence>
<evidence type="ECO:0000259" key="3">
    <source>
        <dbReference type="Pfam" id="PF23635"/>
    </source>
</evidence>
<dbReference type="Pfam" id="PF00646">
    <property type="entry name" value="F-box"/>
    <property type="match status" value="1"/>
</dbReference>
<proteinExistence type="predicted"/>
<dbReference type="Gene3D" id="1.20.1280.50">
    <property type="match status" value="1"/>
</dbReference>
<evidence type="ECO:0000256" key="1">
    <source>
        <dbReference type="SAM" id="MobiDB-lite"/>
    </source>
</evidence>
<dbReference type="Pfam" id="PF23635">
    <property type="entry name" value="Beta-prop_AT5G49610-like"/>
    <property type="match status" value="1"/>
</dbReference>
<dbReference type="Proteomes" id="UP000324897">
    <property type="component" value="Chromosome 4"/>
</dbReference>
<gene>
    <name evidence="4" type="ORF">EJB05_14040</name>
</gene>
<feature type="compositionally biased region" description="Low complexity" evidence="1">
    <location>
        <begin position="414"/>
        <end position="431"/>
    </location>
</feature>
<protein>
    <submittedName>
        <fullName evidence="4">Uncharacterized protein</fullName>
    </submittedName>
</protein>
<keyword evidence="5" id="KW-1185">Reference proteome</keyword>
<feature type="non-terminal residue" evidence="4">
    <location>
        <position position="1"/>
    </location>
</feature>
<feature type="compositionally biased region" description="Polar residues" evidence="1">
    <location>
        <begin position="441"/>
        <end position="452"/>
    </location>
</feature>
<dbReference type="PANTHER" id="PTHR32133:SF386">
    <property type="entry name" value="F-BOX DOMAIN-CONTAINING PROTEIN"/>
    <property type="match status" value="1"/>
</dbReference>
<sequence>MATAEMLTDKILEEVLFRIPPDDPMTLISAALVSKHWRRVVSDPGFRCRFHDFHGAPPMLGVLCNSMYAMATYKSRFIPTCSFRSPHAIATEFRVVDARYGHVLLRTSDFRCSFAVWDPVKDEITCELPEPPFACIEHPIHGVAAVLCAAGDCDHLHCQRGPFRVVYVTEEIFACVYSSEDGVWRELSSSPRGYIDTDTVSLPSELLGNALHFVCEKLGTDKILRYDLATRDASVIPTPTSSYGYPSTGVLMTTEEGGLGFATVEECTVFLWSLQQATLGEEADVDQWALTRVIELPTALPAQLVGFASGVRVLFYTTSRGIHAVNLNTIGARKIRIRLQERTRTAAAANSLCRLEGGRPALCRVRGSSIATAKTALGAACQLCQPLCASHAVMPVQIRPLPCTSHARAALLRPPSRLSRRPATPTPAAAPVQIRPPPCTSRGSPVPRSSTR</sequence>
<dbReference type="EMBL" id="RWGY01000007">
    <property type="protein sequence ID" value="TVU40573.1"/>
    <property type="molecule type" value="Genomic_DNA"/>
</dbReference>
<dbReference type="InterPro" id="IPR056594">
    <property type="entry name" value="AT5G49610-like_b-prop"/>
</dbReference>
<dbReference type="InterPro" id="IPR036047">
    <property type="entry name" value="F-box-like_dom_sf"/>
</dbReference>
<evidence type="ECO:0000259" key="2">
    <source>
        <dbReference type="Pfam" id="PF00646"/>
    </source>
</evidence>
<dbReference type="AlphaFoldDB" id="A0A5J9VXZ7"/>
<dbReference type="SUPFAM" id="SSF81383">
    <property type="entry name" value="F-box domain"/>
    <property type="match status" value="1"/>
</dbReference>
<name>A0A5J9VXZ7_9POAL</name>
<organism evidence="4 5">
    <name type="scientific">Eragrostis curvula</name>
    <name type="common">weeping love grass</name>
    <dbReference type="NCBI Taxonomy" id="38414"/>
    <lineage>
        <taxon>Eukaryota</taxon>
        <taxon>Viridiplantae</taxon>
        <taxon>Streptophyta</taxon>
        <taxon>Embryophyta</taxon>
        <taxon>Tracheophyta</taxon>
        <taxon>Spermatophyta</taxon>
        <taxon>Magnoliopsida</taxon>
        <taxon>Liliopsida</taxon>
        <taxon>Poales</taxon>
        <taxon>Poaceae</taxon>
        <taxon>PACMAD clade</taxon>
        <taxon>Chloridoideae</taxon>
        <taxon>Eragrostideae</taxon>
        <taxon>Eragrostidinae</taxon>
        <taxon>Eragrostis</taxon>
    </lineage>
</organism>
<evidence type="ECO:0000313" key="4">
    <source>
        <dbReference type="EMBL" id="TVU40573.1"/>
    </source>
</evidence>
<accession>A0A5J9VXZ7</accession>
<dbReference type="InterPro" id="IPR001810">
    <property type="entry name" value="F-box_dom"/>
</dbReference>
<dbReference type="PANTHER" id="PTHR32133">
    <property type="entry name" value="OS07G0120400 PROTEIN"/>
    <property type="match status" value="1"/>
</dbReference>
<feature type="domain" description="F-box" evidence="2">
    <location>
        <begin position="7"/>
        <end position="47"/>
    </location>
</feature>
<comment type="caution">
    <text evidence="4">The sequence shown here is derived from an EMBL/GenBank/DDBJ whole genome shotgun (WGS) entry which is preliminary data.</text>
</comment>
<feature type="domain" description="F-box protein AT5G49610-like beta-propeller" evidence="3">
    <location>
        <begin position="95"/>
        <end position="297"/>
    </location>
</feature>